<name>A0AAD5QS86_PARTN</name>
<reference evidence="1" key="1">
    <citation type="submission" date="2021-06" db="EMBL/GenBank/DDBJ databases">
        <title>Parelaphostrongylus tenuis whole genome reference sequence.</title>
        <authorList>
            <person name="Garwood T.J."/>
            <person name="Larsen P.A."/>
            <person name="Fountain-Jones N.M."/>
            <person name="Garbe J.R."/>
            <person name="Macchietto M.G."/>
            <person name="Kania S.A."/>
            <person name="Gerhold R.W."/>
            <person name="Richards J.E."/>
            <person name="Wolf T.M."/>
        </authorList>
    </citation>
    <scope>NUCLEOTIDE SEQUENCE</scope>
    <source>
        <strain evidence="1">MNPRO001-30</strain>
        <tissue evidence="1">Meninges</tissue>
    </source>
</reference>
<organism evidence="1 2">
    <name type="scientific">Parelaphostrongylus tenuis</name>
    <name type="common">Meningeal worm</name>
    <dbReference type="NCBI Taxonomy" id="148309"/>
    <lineage>
        <taxon>Eukaryota</taxon>
        <taxon>Metazoa</taxon>
        <taxon>Ecdysozoa</taxon>
        <taxon>Nematoda</taxon>
        <taxon>Chromadorea</taxon>
        <taxon>Rhabditida</taxon>
        <taxon>Rhabditina</taxon>
        <taxon>Rhabditomorpha</taxon>
        <taxon>Strongyloidea</taxon>
        <taxon>Metastrongylidae</taxon>
        <taxon>Parelaphostrongylus</taxon>
    </lineage>
</organism>
<proteinExistence type="predicted"/>
<gene>
    <name evidence="1" type="ORF">KIN20_015043</name>
</gene>
<sequence length="116" mass="13038">MDEKNSGVDSDSIQASTWITTQTMGGHVFRQRQPSAAQMALSSTVSQHLSRPILLSKYTITFIMLEEVEFVDIDIGELYDTSADRIRQKGVKNLLSLLTDINDRSLNATCQRFLIN</sequence>
<dbReference type="EMBL" id="JAHQIW010002995">
    <property type="protein sequence ID" value="KAJ1357026.1"/>
    <property type="molecule type" value="Genomic_DNA"/>
</dbReference>
<dbReference type="AlphaFoldDB" id="A0AAD5QS86"/>
<protein>
    <submittedName>
        <fullName evidence="1">Uncharacterized protein</fullName>
    </submittedName>
</protein>
<keyword evidence="2" id="KW-1185">Reference proteome</keyword>
<comment type="caution">
    <text evidence="1">The sequence shown here is derived from an EMBL/GenBank/DDBJ whole genome shotgun (WGS) entry which is preliminary data.</text>
</comment>
<accession>A0AAD5QS86</accession>
<evidence type="ECO:0000313" key="1">
    <source>
        <dbReference type="EMBL" id="KAJ1357026.1"/>
    </source>
</evidence>
<evidence type="ECO:0000313" key="2">
    <source>
        <dbReference type="Proteomes" id="UP001196413"/>
    </source>
</evidence>
<dbReference type="Proteomes" id="UP001196413">
    <property type="component" value="Unassembled WGS sequence"/>
</dbReference>